<evidence type="ECO:0000256" key="6">
    <source>
        <dbReference type="ARBA" id="ARBA00022833"/>
    </source>
</evidence>
<dbReference type="KEGG" id="ral:Rumal_1343"/>
<name>E6UET9_RUMA7</name>
<feature type="domain" description="Adenosine deaminase" evidence="7">
    <location>
        <begin position="14"/>
        <end position="328"/>
    </location>
</feature>
<comment type="cofactor">
    <cofactor evidence="1">
        <name>Zn(2+)</name>
        <dbReference type="ChEBI" id="CHEBI:29105"/>
    </cofactor>
</comment>
<sequence>MDRTGRYFPDRYIDLHLHLDGAVTADIAKRLADMQGMILPAEGEALEKLLSVGEDCRDLNEFLECFELPLKLLQTAEALSECAYLVAENMREQGVIYAEIRFAPQLHCENGLSQRDAVEAVMEGLSRSELKTGLILCCMRGKDIEDKNLETAELAEEYLGKGVCALDLAGAEGLFPTADFAELFEKVRESGVPFTIHAGEADGAESVRKAIEFGAARIGHGVRIYEDPELVSVIAERGIPLEMCPTSNRLTHAVEDMENYPFTEYLRRGIKVMINTDDPAIERTDIAAEFRYMERRFGLTAEQEREVLLNAADAAFASDEVKEWMRAQLIRGVNEP</sequence>
<evidence type="ECO:0000256" key="5">
    <source>
        <dbReference type="ARBA" id="ARBA00022801"/>
    </source>
</evidence>
<evidence type="ECO:0000313" key="8">
    <source>
        <dbReference type="EMBL" id="ADU21858.1"/>
    </source>
</evidence>
<gene>
    <name evidence="8" type="ordered locus">Rumal_1343</name>
</gene>
<keyword evidence="5 8" id="KW-0378">Hydrolase</keyword>
<accession>E6UET9</accession>
<protein>
    <recommendedName>
        <fullName evidence="3">adenosine deaminase</fullName>
        <ecNumber evidence="3">3.5.4.4</ecNumber>
    </recommendedName>
</protein>
<dbReference type="InterPro" id="IPR006330">
    <property type="entry name" value="Ado/ade_deaminase"/>
</dbReference>
<evidence type="ECO:0000256" key="2">
    <source>
        <dbReference type="ARBA" id="ARBA00006676"/>
    </source>
</evidence>
<evidence type="ECO:0000313" key="9">
    <source>
        <dbReference type="Proteomes" id="UP000006919"/>
    </source>
</evidence>
<dbReference type="OrthoDB" id="9779574at2"/>
<dbReference type="GO" id="GO:0004000">
    <property type="term" value="F:adenosine deaminase activity"/>
    <property type="evidence" value="ECO:0007669"/>
    <property type="project" value="UniProtKB-ARBA"/>
</dbReference>
<evidence type="ECO:0000256" key="3">
    <source>
        <dbReference type="ARBA" id="ARBA00012784"/>
    </source>
</evidence>
<dbReference type="STRING" id="697329.Rumal_1343"/>
<dbReference type="Pfam" id="PF00962">
    <property type="entry name" value="A_deaminase"/>
    <property type="match status" value="1"/>
</dbReference>
<dbReference type="GO" id="GO:0005829">
    <property type="term" value="C:cytosol"/>
    <property type="evidence" value="ECO:0007669"/>
    <property type="project" value="TreeGrafter"/>
</dbReference>
<dbReference type="InterPro" id="IPR032466">
    <property type="entry name" value="Metal_Hydrolase"/>
</dbReference>
<dbReference type="RefSeq" id="WP_013498028.1">
    <property type="nucleotide sequence ID" value="NC_014833.1"/>
</dbReference>
<organism evidence="8 9">
    <name type="scientific">Ruminococcus albus (strain ATCC 27210 / DSM 20455 / JCM 14654 / NCDO 2250 / 7)</name>
    <dbReference type="NCBI Taxonomy" id="697329"/>
    <lineage>
        <taxon>Bacteria</taxon>
        <taxon>Bacillati</taxon>
        <taxon>Bacillota</taxon>
        <taxon>Clostridia</taxon>
        <taxon>Eubacteriales</taxon>
        <taxon>Oscillospiraceae</taxon>
        <taxon>Ruminococcus</taxon>
    </lineage>
</organism>
<reference evidence="8 9" key="1">
    <citation type="journal article" date="2011" name="J. Bacteriol.">
        <title>Complete genome of the cellulolytic ruminal bacterium Ruminococcus albus 7.</title>
        <authorList>
            <person name="Suen G."/>
            <person name="Stevenson D.M."/>
            <person name="Bruce D.C."/>
            <person name="Chertkov O."/>
            <person name="Copeland A."/>
            <person name="Cheng J.F."/>
            <person name="Detter C."/>
            <person name="Detter J.C."/>
            <person name="Goodwin L.A."/>
            <person name="Han C.S."/>
            <person name="Hauser L.J."/>
            <person name="Ivanova N.N."/>
            <person name="Kyrpides N.C."/>
            <person name="Land M.L."/>
            <person name="Lapidus A."/>
            <person name="Lucas S."/>
            <person name="Ovchinnikova G."/>
            <person name="Pitluck S."/>
            <person name="Tapia R."/>
            <person name="Woyke T."/>
            <person name="Boyum J."/>
            <person name="Mead D."/>
            <person name="Weimer P.J."/>
        </authorList>
    </citation>
    <scope>NUCLEOTIDE SEQUENCE [LARGE SCALE GENOMIC DNA]</scope>
    <source>
        <strain evidence="9">ATCC 27210 / DSM 20455 / JCM 14654 / NCDO 2250 / 7</strain>
    </source>
</reference>
<dbReference type="GO" id="GO:0043103">
    <property type="term" value="P:hypoxanthine salvage"/>
    <property type="evidence" value="ECO:0007669"/>
    <property type="project" value="TreeGrafter"/>
</dbReference>
<evidence type="ECO:0000259" key="7">
    <source>
        <dbReference type="Pfam" id="PF00962"/>
    </source>
</evidence>
<dbReference type="Proteomes" id="UP000006919">
    <property type="component" value="Chromosome"/>
</dbReference>
<keyword evidence="6" id="KW-0862">Zinc</keyword>
<evidence type="ECO:0000256" key="4">
    <source>
        <dbReference type="ARBA" id="ARBA00022723"/>
    </source>
</evidence>
<evidence type="ECO:0000256" key="1">
    <source>
        <dbReference type="ARBA" id="ARBA00001947"/>
    </source>
</evidence>
<dbReference type="GO" id="GO:0046103">
    <property type="term" value="P:inosine biosynthetic process"/>
    <property type="evidence" value="ECO:0007669"/>
    <property type="project" value="TreeGrafter"/>
</dbReference>
<dbReference type="eggNOG" id="COG1816">
    <property type="taxonomic scope" value="Bacteria"/>
</dbReference>
<dbReference type="GO" id="GO:0046872">
    <property type="term" value="F:metal ion binding"/>
    <property type="evidence" value="ECO:0007669"/>
    <property type="project" value="UniProtKB-KW"/>
</dbReference>
<dbReference type="GO" id="GO:0006154">
    <property type="term" value="P:adenosine catabolic process"/>
    <property type="evidence" value="ECO:0007669"/>
    <property type="project" value="TreeGrafter"/>
</dbReference>
<dbReference type="EMBL" id="CP002403">
    <property type="protein sequence ID" value="ADU21858.1"/>
    <property type="molecule type" value="Genomic_DNA"/>
</dbReference>
<dbReference type="HOGENOM" id="CLU_039228_0_0_9"/>
<proteinExistence type="inferred from homology"/>
<keyword evidence="4" id="KW-0479">Metal-binding</keyword>
<dbReference type="NCBIfam" id="TIGR01430">
    <property type="entry name" value="aden_deam"/>
    <property type="match status" value="1"/>
</dbReference>
<dbReference type="Gene3D" id="3.20.20.140">
    <property type="entry name" value="Metal-dependent hydrolases"/>
    <property type="match status" value="1"/>
</dbReference>
<dbReference type="EC" id="3.5.4.4" evidence="3"/>
<dbReference type="InterPro" id="IPR001365">
    <property type="entry name" value="A_deaminase_dom"/>
</dbReference>
<dbReference type="PANTHER" id="PTHR11409:SF43">
    <property type="entry name" value="ADENOSINE DEAMINASE"/>
    <property type="match status" value="1"/>
</dbReference>
<dbReference type="SUPFAM" id="SSF51556">
    <property type="entry name" value="Metallo-dependent hydrolases"/>
    <property type="match status" value="1"/>
</dbReference>
<comment type="similarity">
    <text evidence="2">Belongs to the metallo-dependent hydrolases superfamily. Adenosine and AMP deaminases family.</text>
</comment>
<dbReference type="AlphaFoldDB" id="E6UET9"/>
<dbReference type="PANTHER" id="PTHR11409">
    <property type="entry name" value="ADENOSINE DEAMINASE"/>
    <property type="match status" value="1"/>
</dbReference>